<name>A0A371FLD9_MUCPR</name>
<organism evidence="2 3">
    <name type="scientific">Mucuna pruriens</name>
    <name type="common">Velvet bean</name>
    <name type="synonym">Dolichos pruriens</name>
    <dbReference type="NCBI Taxonomy" id="157652"/>
    <lineage>
        <taxon>Eukaryota</taxon>
        <taxon>Viridiplantae</taxon>
        <taxon>Streptophyta</taxon>
        <taxon>Embryophyta</taxon>
        <taxon>Tracheophyta</taxon>
        <taxon>Spermatophyta</taxon>
        <taxon>Magnoliopsida</taxon>
        <taxon>eudicotyledons</taxon>
        <taxon>Gunneridae</taxon>
        <taxon>Pentapetalae</taxon>
        <taxon>rosids</taxon>
        <taxon>fabids</taxon>
        <taxon>Fabales</taxon>
        <taxon>Fabaceae</taxon>
        <taxon>Papilionoideae</taxon>
        <taxon>50 kb inversion clade</taxon>
        <taxon>NPAAA clade</taxon>
        <taxon>indigoferoid/millettioid clade</taxon>
        <taxon>Phaseoleae</taxon>
        <taxon>Mucuna</taxon>
    </lineage>
</organism>
<dbReference type="PANTHER" id="PTHR35046">
    <property type="entry name" value="ZINC KNUCKLE (CCHC-TYPE) FAMILY PROTEIN"/>
    <property type="match status" value="1"/>
</dbReference>
<evidence type="ECO:0000313" key="2">
    <source>
        <dbReference type="EMBL" id="RDX79138.1"/>
    </source>
</evidence>
<reference evidence="2" key="1">
    <citation type="submission" date="2018-05" db="EMBL/GenBank/DDBJ databases">
        <title>Draft genome of Mucuna pruriens seed.</title>
        <authorList>
            <person name="Nnadi N.E."/>
            <person name="Vos R."/>
            <person name="Hasami M.H."/>
            <person name="Devisetty U.K."/>
            <person name="Aguiy J.C."/>
        </authorList>
    </citation>
    <scope>NUCLEOTIDE SEQUENCE [LARGE SCALE GENOMIC DNA]</scope>
    <source>
        <strain evidence="2">JCA_2017</strain>
    </source>
</reference>
<dbReference type="EMBL" id="QJKJ01008625">
    <property type="protein sequence ID" value="RDX79138.1"/>
    <property type="molecule type" value="Genomic_DNA"/>
</dbReference>
<comment type="caution">
    <text evidence="2">The sequence shown here is derived from an EMBL/GenBank/DDBJ whole genome shotgun (WGS) entry which is preliminary data.</text>
</comment>
<sequence>MKRVPIKSWDELKREMRERFVPSFYTRDLYIKLQRLYQGSKSVEEYFKEMEVTIVKIQVVKSQEATMVSFLHGLNREIQYIVELHHYNSLVILVHQATKVELQLKRHGKKSYPSTNGESYCEEDLLMVRRLMRTLVGEDVKSQRENIFHSKCLVQGSSVNIANLRLVDKLVILILPYLRP</sequence>
<dbReference type="InterPro" id="IPR005162">
    <property type="entry name" value="Retrotrans_gag_dom"/>
</dbReference>
<proteinExistence type="predicted"/>
<dbReference type="Pfam" id="PF03732">
    <property type="entry name" value="Retrotrans_gag"/>
    <property type="match status" value="1"/>
</dbReference>
<accession>A0A371FLD9</accession>
<gene>
    <name evidence="2" type="ORF">CR513_40474</name>
</gene>
<feature type="domain" description="Retrotransposon gag" evidence="1">
    <location>
        <begin position="6"/>
        <end position="76"/>
    </location>
</feature>
<dbReference type="AlphaFoldDB" id="A0A371FLD9"/>
<protein>
    <recommendedName>
        <fullName evidence="1">Retrotransposon gag domain-containing protein</fullName>
    </recommendedName>
</protein>
<dbReference type="PANTHER" id="PTHR35046:SF9">
    <property type="entry name" value="RNA-DIRECTED DNA POLYMERASE"/>
    <property type="match status" value="1"/>
</dbReference>
<evidence type="ECO:0000259" key="1">
    <source>
        <dbReference type="Pfam" id="PF03732"/>
    </source>
</evidence>
<keyword evidence="3" id="KW-1185">Reference proteome</keyword>
<dbReference type="Proteomes" id="UP000257109">
    <property type="component" value="Unassembled WGS sequence"/>
</dbReference>
<dbReference type="OrthoDB" id="1934635at2759"/>
<evidence type="ECO:0000313" key="3">
    <source>
        <dbReference type="Proteomes" id="UP000257109"/>
    </source>
</evidence>
<feature type="non-terminal residue" evidence="2">
    <location>
        <position position="1"/>
    </location>
</feature>